<dbReference type="Proteomes" id="UP001176059">
    <property type="component" value="Unassembled WGS sequence"/>
</dbReference>
<feature type="domain" description="LAA1-like C-terminal TPR repeats" evidence="1">
    <location>
        <begin position="145"/>
        <end position="204"/>
    </location>
</feature>
<proteinExistence type="predicted"/>
<dbReference type="GO" id="GO:0042147">
    <property type="term" value="P:retrograde transport, endosome to Golgi"/>
    <property type="evidence" value="ECO:0007669"/>
    <property type="project" value="TreeGrafter"/>
</dbReference>
<dbReference type="GO" id="GO:0008104">
    <property type="term" value="P:intracellular protein localization"/>
    <property type="evidence" value="ECO:0007669"/>
    <property type="project" value="TreeGrafter"/>
</dbReference>
<reference evidence="2" key="2">
    <citation type="journal article" date="2023" name="Proc. Natl. Acad. Sci. U.S.A.">
        <title>A global phylogenomic analysis of the shiitake genus Lentinula.</title>
        <authorList>
            <person name="Sierra-Patev S."/>
            <person name="Min B."/>
            <person name="Naranjo-Ortiz M."/>
            <person name="Looney B."/>
            <person name="Konkel Z."/>
            <person name="Slot J.C."/>
            <person name="Sakamoto Y."/>
            <person name="Steenwyk J.L."/>
            <person name="Rokas A."/>
            <person name="Carro J."/>
            <person name="Camarero S."/>
            <person name="Ferreira P."/>
            <person name="Molpeceres G."/>
            <person name="Ruiz-Duenas F.J."/>
            <person name="Serrano A."/>
            <person name="Henrissat B."/>
            <person name="Drula E."/>
            <person name="Hughes K.W."/>
            <person name="Mata J.L."/>
            <person name="Ishikawa N.K."/>
            <person name="Vargas-Isla R."/>
            <person name="Ushijima S."/>
            <person name="Smith C.A."/>
            <person name="Donoghue J."/>
            <person name="Ahrendt S."/>
            <person name="Andreopoulos W."/>
            <person name="He G."/>
            <person name="LaButti K."/>
            <person name="Lipzen A."/>
            <person name="Ng V."/>
            <person name="Riley R."/>
            <person name="Sandor L."/>
            <person name="Barry K."/>
            <person name="Martinez A.T."/>
            <person name="Xiao Y."/>
            <person name="Gibbons J.G."/>
            <person name="Terashima K."/>
            <person name="Grigoriev I.V."/>
            <person name="Hibbett D."/>
        </authorList>
    </citation>
    <scope>NUCLEOTIDE SEQUENCE</scope>
    <source>
        <strain evidence="2">ET3784</strain>
    </source>
</reference>
<dbReference type="GO" id="GO:0006897">
    <property type="term" value="P:endocytosis"/>
    <property type="evidence" value="ECO:0007669"/>
    <property type="project" value="TreeGrafter"/>
</dbReference>
<name>A0AA38MYC5_9AGAR</name>
<comment type="caution">
    <text evidence="2">The sequence shown here is derived from an EMBL/GenBank/DDBJ whole genome shotgun (WGS) entry which is preliminary data.</text>
</comment>
<evidence type="ECO:0000259" key="1">
    <source>
        <dbReference type="Pfam" id="PF25808"/>
    </source>
</evidence>
<evidence type="ECO:0000313" key="3">
    <source>
        <dbReference type="Proteomes" id="UP001176059"/>
    </source>
</evidence>
<sequence length="222" mass="23780">MFSSAFAYLYQSEGEVADRVKMILAAFSAFATVAAGTSTAFREDVRSVGILLYSEILKDESNEIDLAGPTFPSLKVLLDLPLASSPDAQDRYQRLVHGLLSACLLNIDEMRGREGVACTKKVKNNLLAAVLILTAIPPTTKVGQAVVEHSCFLISQKLLETHEVSLTAAHCARTLIAASASGNILLRCCVKLLMPALIEYIAKMVPLVNDGSISESHASIGD</sequence>
<gene>
    <name evidence="2" type="ORF">DFJ43DRAFT_1189845</name>
</gene>
<dbReference type="GO" id="GO:0005829">
    <property type="term" value="C:cytosol"/>
    <property type="evidence" value="ECO:0007669"/>
    <property type="project" value="GOC"/>
</dbReference>
<dbReference type="GO" id="GO:0030139">
    <property type="term" value="C:endocytic vesicle"/>
    <property type="evidence" value="ECO:0007669"/>
    <property type="project" value="TreeGrafter"/>
</dbReference>
<protein>
    <recommendedName>
        <fullName evidence="1">LAA1-like C-terminal TPR repeats domain-containing protein</fullName>
    </recommendedName>
</protein>
<accession>A0AA38MYC5</accession>
<organism evidence="2 3">
    <name type="scientific">Lentinula guzmanii</name>
    <dbReference type="NCBI Taxonomy" id="2804957"/>
    <lineage>
        <taxon>Eukaryota</taxon>
        <taxon>Fungi</taxon>
        <taxon>Dikarya</taxon>
        <taxon>Basidiomycota</taxon>
        <taxon>Agaricomycotina</taxon>
        <taxon>Agaricomycetes</taxon>
        <taxon>Agaricomycetidae</taxon>
        <taxon>Agaricales</taxon>
        <taxon>Marasmiineae</taxon>
        <taxon>Omphalotaceae</taxon>
        <taxon>Lentinula</taxon>
    </lineage>
</organism>
<dbReference type="AlphaFoldDB" id="A0AA38MYC5"/>
<evidence type="ECO:0000313" key="2">
    <source>
        <dbReference type="EMBL" id="KAJ3730052.1"/>
    </source>
</evidence>
<dbReference type="PANTHER" id="PTHR21663">
    <property type="entry name" value="HYPOTHETICAL HEAT DOMAIN-CONTAINING"/>
    <property type="match status" value="1"/>
</dbReference>
<dbReference type="EMBL" id="JANVFO010000035">
    <property type="protein sequence ID" value="KAJ3730052.1"/>
    <property type="molecule type" value="Genomic_DNA"/>
</dbReference>
<reference evidence="2" key="1">
    <citation type="submission" date="2022-08" db="EMBL/GenBank/DDBJ databases">
        <authorList>
            <consortium name="DOE Joint Genome Institute"/>
            <person name="Min B."/>
            <person name="Sierra-Patev S."/>
            <person name="Naranjo-Ortiz M."/>
            <person name="Looney B."/>
            <person name="Konkel Z."/>
            <person name="Slot J.C."/>
            <person name="Sakamoto Y."/>
            <person name="Steenwyk J.L."/>
            <person name="Rokas A."/>
            <person name="Carro J."/>
            <person name="Camarero S."/>
            <person name="Ferreira P."/>
            <person name="Molpeceres G."/>
            <person name="Ruiz-duenas F.J."/>
            <person name="Serrano A."/>
            <person name="Henrissat B."/>
            <person name="Drula E."/>
            <person name="Hughes K.W."/>
            <person name="Mata J.L."/>
            <person name="Ishikawa N.K."/>
            <person name="Vargas-Isla R."/>
            <person name="Ushijima S."/>
            <person name="Smith C.A."/>
            <person name="Ahrendt S."/>
            <person name="Andreopoulos W."/>
            <person name="He G."/>
            <person name="LaButti K."/>
            <person name="Lipzen A."/>
            <person name="Ng V."/>
            <person name="Riley R."/>
            <person name="Sandor L."/>
            <person name="Barry K."/>
            <person name="Martinez A.T."/>
            <person name="Xiao Y."/>
            <person name="Gibbons J.G."/>
            <person name="Terashima K."/>
            <person name="Hibbett D.S."/>
            <person name="Grigoriev I.V."/>
        </authorList>
    </citation>
    <scope>NUCLEOTIDE SEQUENCE</scope>
    <source>
        <strain evidence="2">ET3784</strain>
    </source>
</reference>
<dbReference type="InterPro" id="IPR057981">
    <property type="entry name" value="TPR_LAA1-like_C"/>
</dbReference>
<dbReference type="GO" id="GO:0016020">
    <property type="term" value="C:membrane"/>
    <property type="evidence" value="ECO:0007669"/>
    <property type="project" value="TreeGrafter"/>
</dbReference>
<dbReference type="Pfam" id="PF25808">
    <property type="entry name" value="TPR_LAA1_C"/>
    <property type="match status" value="1"/>
</dbReference>
<dbReference type="InterPro" id="IPR040108">
    <property type="entry name" value="Laa1/Sip1/HEATR5"/>
</dbReference>
<dbReference type="PANTHER" id="PTHR21663:SF0">
    <property type="entry name" value="HEAT REPEAT-CONTAINING PROTEIN 5B"/>
    <property type="match status" value="1"/>
</dbReference>
<dbReference type="GO" id="GO:0005794">
    <property type="term" value="C:Golgi apparatus"/>
    <property type="evidence" value="ECO:0007669"/>
    <property type="project" value="TreeGrafter"/>
</dbReference>
<keyword evidence="3" id="KW-1185">Reference proteome</keyword>